<reference evidence="1" key="1">
    <citation type="submission" date="2021-05" db="UniProtKB">
        <authorList>
            <consortium name="EnsemblPlants"/>
        </authorList>
    </citation>
    <scope>IDENTIFICATION</scope>
    <source>
        <strain evidence="1">subsp. malaccensis</strain>
    </source>
</reference>
<dbReference type="Proteomes" id="UP000012960">
    <property type="component" value="Unplaced"/>
</dbReference>
<dbReference type="Gramene" id="Ma09_t04450.1">
    <property type="protein sequence ID" value="Ma09_p04450.1"/>
    <property type="gene ID" value="Ma09_g04450"/>
</dbReference>
<dbReference type="AlphaFoldDB" id="A0A804KFX4"/>
<keyword evidence="2" id="KW-1185">Reference proteome</keyword>
<name>A0A804KFX4_MUSAM</name>
<proteinExistence type="predicted"/>
<dbReference type="EnsemblPlants" id="Ma09_t04450.1">
    <property type="protein sequence ID" value="Ma09_p04450.1"/>
    <property type="gene ID" value="Ma09_g04450"/>
</dbReference>
<evidence type="ECO:0000313" key="2">
    <source>
        <dbReference type="Proteomes" id="UP000012960"/>
    </source>
</evidence>
<sequence>MGRPPRAIVGDDYEVTELCYSEGWPTFVS</sequence>
<organism evidence="1 2">
    <name type="scientific">Musa acuminata subsp. malaccensis</name>
    <name type="common">Wild banana</name>
    <name type="synonym">Musa malaccensis</name>
    <dbReference type="NCBI Taxonomy" id="214687"/>
    <lineage>
        <taxon>Eukaryota</taxon>
        <taxon>Viridiplantae</taxon>
        <taxon>Streptophyta</taxon>
        <taxon>Embryophyta</taxon>
        <taxon>Tracheophyta</taxon>
        <taxon>Spermatophyta</taxon>
        <taxon>Magnoliopsida</taxon>
        <taxon>Liliopsida</taxon>
        <taxon>Zingiberales</taxon>
        <taxon>Musaceae</taxon>
        <taxon>Musa</taxon>
    </lineage>
</organism>
<evidence type="ECO:0000313" key="1">
    <source>
        <dbReference type="EnsemblPlants" id="Ma09_p04450.1"/>
    </source>
</evidence>
<protein>
    <submittedName>
        <fullName evidence="1">Uncharacterized protein</fullName>
    </submittedName>
</protein>
<accession>A0A804KFX4</accession>
<dbReference type="InParanoid" id="A0A804KFX4"/>